<sequence length="375" mass="43398">MAAVCLVLTTPRLSHPSSSLFFPPCNSTFTSSCKMDDLPPGSRLAIVRSEVAMDSESEESGSTTPTHADTANTETEPFPDAEPFPEYNESECAMLASSIAADKRHEEAWIYALGRAAQQEIRMLHVDPNIIPYFKSDPSHRSQVVLEQLRDLLADPQMRPEIREQFITIINATLQFNLVIFHQSPEFLAPKEVEDAELLLETVLNHVEWMEEMLREQLQTAEQVSYAIEDASLEPTSAYERLCKMATLFAKAMKKPRYLERRLLALYMDMYEEWVHTPFFLLRNRQLVNEQHPSRGRTKLSRRVIIIWDLMNSCIESYGTLTWVTLEIKRQYFAPVMGYLCDSPEIWQHCWDQYQALQNHRHQTTEKDLSRYATI</sequence>
<proteinExistence type="predicted"/>
<gene>
    <name evidence="2" type="ORF">PEGY_LOCUS3991</name>
</gene>
<evidence type="ECO:0000313" key="3">
    <source>
        <dbReference type="Proteomes" id="UP001154252"/>
    </source>
</evidence>
<evidence type="ECO:0000256" key="1">
    <source>
        <dbReference type="SAM" id="MobiDB-lite"/>
    </source>
</evidence>
<feature type="region of interest" description="Disordered" evidence="1">
    <location>
        <begin position="52"/>
        <end position="84"/>
    </location>
</feature>
<feature type="compositionally biased region" description="Polar residues" evidence="1">
    <location>
        <begin position="61"/>
        <end position="75"/>
    </location>
</feature>
<accession>A0A9W4P3W6</accession>
<dbReference type="Proteomes" id="UP001154252">
    <property type="component" value="Unassembled WGS sequence"/>
</dbReference>
<keyword evidence="3" id="KW-1185">Reference proteome</keyword>
<name>A0A9W4P3W6_9EURO</name>
<comment type="caution">
    <text evidence="2">The sequence shown here is derived from an EMBL/GenBank/DDBJ whole genome shotgun (WGS) entry which is preliminary data.</text>
</comment>
<dbReference type="AlphaFoldDB" id="A0A9W4P3W6"/>
<evidence type="ECO:0000313" key="2">
    <source>
        <dbReference type="EMBL" id="CAG8894921.1"/>
    </source>
</evidence>
<organism evidence="2 3">
    <name type="scientific">Penicillium egyptiacum</name>
    <dbReference type="NCBI Taxonomy" id="1303716"/>
    <lineage>
        <taxon>Eukaryota</taxon>
        <taxon>Fungi</taxon>
        <taxon>Dikarya</taxon>
        <taxon>Ascomycota</taxon>
        <taxon>Pezizomycotina</taxon>
        <taxon>Eurotiomycetes</taxon>
        <taxon>Eurotiomycetidae</taxon>
        <taxon>Eurotiales</taxon>
        <taxon>Aspergillaceae</taxon>
        <taxon>Penicillium</taxon>
    </lineage>
</organism>
<protein>
    <submittedName>
        <fullName evidence="2">Uncharacterized protein</fullName>
    </submittedName>
</protein>
<dbReference type="OrthoDB" id="4497052at2759"/>
<reference evidence="2" key="1">
    <citation type="submission" date="2021-07" db="EMBL/GenBank/DDBJ databases">
        <authorList>
            <person name="Branca A.L. A."/>
        </authorList>
    </citation>
    <scope>NUCLEOTIDE SEQUENCE</scope>
</reference>
<dbReference type="EMBL" id="CAJVRC010000851">
    <property type="protein sequence ID" value="CAG8894921.1"/>
    <property type="molecule type" value="Genomic_DNA"/>
</dbReference>